<reference evidence="12" key="1">
    <citation type="journal article" date="2014" name="Int. J. Syst. Evol. Microbiol.">
        <title>Complete genome sequence of Corynebacterium casei LMG S-19264T (=DSM 44701T), isolated from a smear-ripened cheese.</title>
        <authorList>
            <consortium name="US DOE Joint Genome Institute (JGI-PGF)"/>
            <person name="Walter F."/>
            <person name="Albersmeier A."/>
            <person name="Kalinowski J."/>
            <person name="Ruckert C."/>
        </authorList>
    </citation>
    <scope>NUCLEOTIDE SEQUENCE</scope>
    <source>
        <strain evidence="12">VKM B-2347</strain>
    </source>
</reference>
<keyword evidence="3 11" id="KW-0479">Metal-binding</keyword>
<dbReference type="NCBIfam" id="TIGR00364">
    <property type="entry name" value="7-cyano-7-deazaguanine synthase QueC"/>
    <property type="match status" value="1"/>
</dbReference>
<dbReference type="PANTHER" id="PTHR42914">
    <property type="entry name" value="7-CYANO-7-DEAZAGUANINE SYNTHASE"/>
    <property type="match status" value="1"/>
</dbReference>
<evidence type="ECO:0000256" key="2">
    <source>
        <dbReference type="ARBA" id="ARBA00022598"/>
    </source>
</evidence>
<feature type="binding site" evidence="11">
    <location>
        <position position="204"/>
    </location>
    <ligand>
        <name>Zn(2+)</name>
        <dbReference type="ChEBI" id="CHEBI:29105"/>
    </ligand>
</feature>
<evidence type="ECO:0000256" key="3">
    <source>
        <dbReference type="ARBA" id="ARBA00022723"/>
    </source>
</evidence>
<accession>A0A9W6J5F8</accession>
<dbReference type="Pfam" id="PF06508">
    <property type="entry name" value="QueC"/>
    <property type="match status" value="1"/>
</dbReference>
<keyword evidence="6 11" id="KW-0862">Zinc</keyword>
<dbReference type="Gene3D" id="3.40.50.620">
    <property type="entry name" value="HUPs"/>
    <property type="match status" value="1"/>
</dbReference>
<comment type="pathway">
    <text evidence="1 11">Purine metabolism; 7-cyano-7-deazaguanine biosynthesis.</text>
</comment>
<dbReference type="GO" id="GO:0008616">
    <property type="term" value="P:tRNA queuosine(34) biosynthetic process"/>
    <property type="evidence" value="ECO:0007669"/>
    <property type="project" value="UniProtKB-UniRule"/>
</dbReference>
<comment type="function">
    <text evidence="11">Catalyzes the ATP-dependent conversion of 7-carboxy-7-deazaguanine (CDG) to 7-cyano-7-deazaguanine (preQ(0)).</text>
</comment>
<comment type="catalytic activity">
    <reaction evidence="10 11">
        <text>7-carboxy-7-carbaguanine + NH4(+) + 2 ATP = 7-cyano-7-carbaguanine + 2 AMP + 2 diphosphate + 2 H(+)</text>
        <dbReference type="Rhea" id="RHEA:27982"/>
        <dbReference type="ChEBI" id="CHEBI:15378"/>
        <dbReference type="ChEBI" id="CHEBI:28938"/>
        <dbReference type="ChEBI" id="CHEBI:30616"/>
        <dbReference type="ChEBI" id="CHEBI:33019"/>
        <dbReference type="ChEBI" id="CHEBI:45075"/>
        <dbReference type="ChEBI" id="CHEBI:61036"/>
        <dbReference type="ChEBI" id="CHEBI:456215"/>
        <dbReference type="EC" id="6.3.4.20"/>
    </reaction>
</comment>
<dbReference type="PIRSF" id="PIRSF006293">
    <property type="entry name" value="ExsB"/>
    <property type="match status" value="1"/>
</dbReference>
<dbReference type="AlphaFoldDB" id="A0A9W6J5F8"/>
<dbReference type="SUPFAM" id="SSF52402">
    <property type="entry name" value="Adenine nucleotide alpha hydrolases-like"/>
    <property type="match status" value="1"/>
</dbReference>
<dbReference type="GO" id="GO:0008270">
    <property type="term" value="F:zinc ion binding"/>
    <property type="evidence" value="ECO:0007669"/>
    <property type="project" value="UniProtKB-UniRule"/>
</dbReference>
<comment type="caution">
    <text evidence="12">The sequence shown here is derived from an EMBL/GenBank/DDBJ whole genome shotgun (WGS) entry which is preliminary data.</text>
</comment>
<dbReference type="EC" id="6.3.4.20" evidence="9 11"/>
<comment type="cofactor">
    <cofactor evidence="11">
        <name>Zn(2+)</name>
        <dbReference type="ChEBI" id="CHEBI:29105"/>
    </cofactor>
    <text evidence="11">Binds 1 zinc ion per subunit.</text>
</comment>
<evidence type="ECO:0000256" key="6">
    <source>
        <dbReference type="ARBA" id="ARBA00022833"/>
    </source>
</evidence>
<evidence type="ECO:0000313" key="12">
    <source>
        <dbReference type="EMBL" id="GLK69623.1"/>
    </source>
</evidence>
<gene>
    <name evidence="11 12" type="primary">queC</name>
    <name evidence="12" type="ORF">GCM10008179_32610</name>
</gene>
<dbReference type="PANTHER" id="PTHR42914:SF1">
    <property type="entry name" value="7-CYANO-7-DEAZAGUANINE SYNTHASE"/>
    <property type="match status" value="1"/>
</dbReference>
<keyword evidence="5 11" id="KW-0671">Queuosine biosynthesis</keyword>
<evidence type="ECO:0000313" key="13">
    <source>
        <dbReference type="Proteomes" id="UP001143372"/>
    </source>
</evidence>
<evidence type="ECO:0000256" key="11">
    <source>
        <dbReference type="HAMAP-Rule" id="MF_01633"/>
    </source>
</evidence>
<dbReference type="InterPro" id="IPR018317">
    <property type="entry name" value="QueC"/>
</dbReference>
<keyword evidence="7 11" id="KW-0067">ATP-binding</keyword>
<keyword evidence="4 11" id="KW-0547">Nucleotide-binding</keyword>
<dbReference type="Proteomes" id="UP001143372">
    <property type="component" value="Unassembled WGS sequence"/>
</dbReference>
<evidence type="ECO:0000256" key="10">
    <source>
        <dbReference type="ARBA" id="ARBA00047890"/>
    </source>
</evidence>
<evidence type="ECO:0000256" key="8">
    <source>
        <dbReference type="ARBA" id="ARBA00037993"/>
    </source>
</evidence>
<dbReference type="CDD" id="cd01995">
    <property type="entry name" value="QueC-like"/>
    <property type="match status" value="1"/>
</dbReference>
<proteinExistence type="inferred from homology"/>
<evidence type="ECO:0000256" key="4">
    <source>
        <dbReference type="ARBA" id="ARBA00022741"/>
    </source>
</evidence>
<dbReference type="GO" id="GO:0016879">
    <property type="term" value="F:ligase activity, forming carbon-nitrogen bonds"/>
    <property type="evidence" value="ECO:0007669"/>
    <property type="project" value="UniProtKB-UniRule"/>
</dbReference>
<evidence type="ECO:0000256" key="9">
    <source>
        <dbReference type="ARBA" id="ARBA00039149"/>
    </source>
</evidence>
<feature type="binding site" evidence="11">
    <location>
        <position position="219"/>
    </location>
    <ligand>
        <name>Zn(2+)</name>
        <dbReference type="ChEBI" id="CHEBI:29105"/>
    </ligand>
</feature>
<dbReference type="RefSeq" id="WP_271169841.1">
    <property type="nucleotide sequence ID" value="NZ_BSFI01000022.1"/>
</dbReference>
<dbReference type="EMBL" id="BSFI01000022">
    <property type="protein sequence ID" value="GLK69623.1"/>
    <property type="molecule type" value="Genomic_DNA"/>
</dbReference>
<keyword evidence="2 11" id="KW-0436">Ligase</keyword>
<organism evidence="12 13">
    <name type="scientific">Hansschlegelia plantiphila</name>
    <dbReference type="NCBI Taxonomy" id="374655"/>
    <lineage>
        <taxon>Bacteria</taxon>
        <taxon>Pseudomonadati</taxon>
        <taxon>Pseudomonadota</taxon>
        <taxon>Alphaproteobacteria</taxon>
        <taxon>Hyphomicrobiales</taxon>
        <taxon>Methylopilaceae</taxon>
        <taxon>Hansschlegelia</taxon>
    </lineage>
</organism>
<evidence type="ECO:0000256" key="7">
    <source>
        <dbReference type="ARBA" id="ARBA00022840"/>
    </source>
</evidence>
<feature type="binding site" evidence="11">
    <location>
        <position position="225"/>
    </location>
    <ligand>
        <name>Zn(2+)</name>
        <dbReference type="ChEBI" id="CHEBI:29105"/>
    </ligand>
</feature>
<feature type="binding site" evidence="11">
    <location>
        <position position="222"/>
    </location>
    <ligand>
        <name>Zn(2+)</name>
        <dbReference type="ChEBI" id="CHEBI:29105"/>
    </ligand>
</feature>
<sequence length="240" mass="26367">MTEADGAAGEGALVLFSGGQDSTTCLAWALDRYKRVETLGFDYGQRHRVELDCRATLRTEIARIRPDWASRLGEDHTLLLPELGRLSETALTSDIAIEMAESGLPNTFVPGRNIVFLTFAAALAYRRGLKRIVGGMCETDYSGYPDCRDDAIKALQVALNLGMERRFVLETPLMWLDKAATWGLALDLGGPSLVDLIVEATHTCYLGERGERHDWGYGCGTCPACELRAAGYRRFVAEAV</sequence>
<keyword evidence="13" id="KW-1185">Reference proteome</keyword>
<dbReference type="HAMAP" id="MF_01633">
    <property type="entry name" value="QueC"/>
    <property type="match status" value="1"/>
</dbReference>
<evidence type="ECO:0000256" key="5">
    <source>
        <dbReference type="ARBA" id="ARBA00022785"/>
    </source>
</evidence>
<evidence type="ECO:0000256" key="1">
    <source>
        <dbReference type="ARBA" id="ARBA00005061"/>
    </source>
</evidence>
<comment type="similarity">
    <text evidence="8 11">Belongs to the QueC family.</text>
</comment>
<protein>
    <recommendedName>
        <fullName evidence="9 11">7-cyano-7-deazaguanine synthase</fullName>
        <ecNumber evidence="9 11">6.3.4.20</ecNumber>
    </recommendedName>
    <alternativeName>
        <fullName evidence="11">7-cyano-7-carbaguanine synthase</fullName>
    </alternativeName>
    <alternativeName>
        <fullName evidence="11">PreQ(0) synthase</fullName>
    </alternativeName>
    <alternativeName>
        <fullName evidence="11">Queuosine biosynthesis protein QueC</fullName>
    </alternativeName>
</protein>
<dbReference type="GO" id="GO:0005524">
    <property type="term" value="F:ATP binding"/>
    <property type="evidence" value="ECO:0007669"/>
    <property type="project" value="UniProtKB-UniRule"/>
</dbReference>
<reference evidence="12" key="2">
    <citation type="submission" date="2023-01" db="EMBL/GenBank/DDBJ databases">
        <authorList>
            <person name="Sun Q."/>
            <person name="Evtushenko L."/>
        </authorList>
    </citation>
    <scope>NUCLEOTIDE SEQUENCE</scope>
    <source>
        <strain evidence="12">VKM B-2347</strain>
    </source>
</reference>
<feature type="binding site" evidence="11">
    <location>
        <begin position="16"/>
        <end position="26"/>
    </location>
    <ligand>
        <name>ATP</name>
        <dbReference type="ChEBI" id="CHEBI:30616"/>
    </ligand>
</feature>
<dbReference type="InterPro" id="IPR014729">
    <property type="entry name" value="Rossmann-like_a/b/a_fold"/>
</dbReference>
<name>A0A9W6J5F8_9HYPH</name>